<proteinExistence type="predicted"/>
<evidence type="ECO:0008006" key="8">
    <source>
        <dbReference type="Google" id="ProtNLM"/>
    </source>
</evidence>
<dbReference type="InterPro" id="IPR020850">
    <property type="entry name" value="GED_dom"/>
</dbReference>
<dbReference type="SMART" id="SM00302">
    <property type="entry name" value="GED"/>
    <property type="match status" value="1"/>
</dbReference>
<evidence type="ECO:0000259" key="5">
    <source>
        <dbReference type="PROSITE" id="PS51718"/>
    </source>
</evidence>
<dbReference type="InterPro" id="IPR001401">
    <property type="entry name" value="Dynamin_GTPase"/>
</dbReference>
<dbReference type="InterPro" id="IPR045063">
    <property type="entry name" value="Dynamin_N"/>
</dbReference>
<evidence type="ECO:0000313" key="7">
    <source>
        <dbReference type="Proteomes" id="UP000054007"/>
    </source>
</evidence>
<sequence length="758" mass="84939">MSVNDNKIPVPVPSPSGSFTMPSSPAMSFSELDDSDDSAEVAASYTEKCRKIMELYNRLVALGANMILEIPQIVVIGGQSAGKSSLVEAVSKIQVPRDSGTCTRCAFQFTLSSDVGDLPTGVFWSCKIDLRFEYKMDGTERPTSRTVEFASTTNPDDVEINLRRAQLAILSGDTIRDVREMPLEAVKVFPVGTAGVAAFSKNTVVVTIRAPDVTDLTFVDLPGLIHNAEQRQIDVVQDLVKSKITKPKTLILVTIPMTEDMQRQEAVQFAKHADRGGARTIGVLTKPDALSVGDSGQRENWRQVLLDKSSRLNHGYFCVRLRNDEERKRDDDINELTNDLLASDSYWRDLKALRPDRIGIDKMVTYLGPLLVQMFEESIPEMKLRVQKLVSEREHHLRLLGNPPVIDNAPLQVLGLVTQFRIQLEHLVNGTGMKESKKMLQKNQEYYRQHRYDILATCPRFETSGMPHLQNLPVYTDADTKAHMDKSTTVFSQNDLERIIKENTDWQLPGEIPLEATRDLVERFTSQWAAPTEACFDNVAKNTSDFILGLVNTVFCPDGRHVPALIQHINILLRREISAVTTEAKSIVVKQVAAWENPHKLFTLNPEFVNVKASLLAERNRYSLQPGQTTEQTDVMTKVLAYFQVAHKRRIDQIPLSIEGALLAALPERLTNVLFKNLSNANLARKLFAEDLSISRKRTYHAERLERLQAMRAELDKIKVAVAPAKPAIRKAPLSPREEVPVPSMPTSRAPSPTPSDY</sequence>
<dbReference type="PRINTS" id="PR00195">
    <property type="entry name" value="DYNAMIN"/>
</dbReference>
<dbReference type="GO" id="GO:0005886">
    <property type="term" value="C:plasma membrane"/>
    <property type="evidence" value="ECO:0007669"/>
    <property type="project" value="TreeGrafter"/>
</dbReference>
<gene>
    <name evidence="6" type="ORF">CYLTODRAFT_486540</name>
</gene>
<dbReference type="PANTHER" id="PTHR11566:SF131">
    <property type="entry name" value="GTPASE, PUTATIVE (AFU_ORTHOLOGUE AFUA_6G07630)-RELATED"/>
    <property type="match status" value="1"/>
</dbReference>
<reference evidence="6 7" key="1">
    <citation type="journal article" date="2015" name="Fungal Genet. Biol.">
        <title>Evolution of novel wood decay mechanisms in Agaricales revealed by the genome sequences of Fistulina hepatica and Cylindrobasidium torrendii.</title>
        <authorList>
            <person name="Floudas D."/>
            <person name="Held B.W."/>
            <person name="Riley R."/>
            <person name="Nagy L.G."/>
            <person name="Koehler G."/>
            <person name="Ransdell A.S."/>
            <person name="Younus H."/>
            <person name="Chow J."/>
            <person name="Chiniquy J."/>
            <person name="Lipzen A."/>
            <person name="Tritt A."/>
            <person name="Sun H."/>
            <person name="Haridas S."/>
            <person name="LaButti K."/>
            <person name="Ohm R.A."/>
            <person name="Kues U."/>
            <person name="Blanchette R.A."/>
            <person name="Grigoriev I.V."/>
            <person name="Minto R.E."/>
            <person name="Hibbett D.S."/>
        </authorList>
    </citation>
    <scope>NUCLEOTIDE SEQUENCE [LARGE SCALE GENOMIC DNA]</scope>
    <source>
        <strain evidence="6 7">FP15055 ss-10</strain>
    </source>
</reference>
<dbReference type="InterPro" id="IPR000375">
    <property type="entry name" value="Dynamin_stalk"/>
</dbReference>
<feature type="region of interest" description="Disordered" evidence="3">
    <location>
        <begin position="1"/>
        <end position="33"/>
    </location>
</feature>
<dbReference type="InterPro" id="IPR030381">
    <property type="entry name" value="G_DYNAMIN_dom"/>
</dbReference>
<dbReference type="GO" id="GO:0031623">
    <property type="term" value="P:receptor internalization"/>
    <property type="evidence" value="ECO:0007669"/>
    <property type="project" value="TreeGrafter"/>
</dbReference>
<evidence type="ECO:0000313" key="6">
    <source>
        <dbReference type="EMBL" id="KIY72139.1"/>
    </source>
</evidence>
<evidence type="ECO:0000259" key="4">
    <source>
        <dbReference type="PROSITE" id="PS51388"/>
    </source>
</evidence>
<dbReference type="InterPro" id="IPR027417">
    <property type="entry name" value="P-loop_NTPase"/>
</dbReference>
<dbReference type="Pfam" id="PF02212">
    <property type="entry name" value="GED"/>
    <property type="match status" value="1"/>
</dbReference>
<feature type="domain" description="GED" evidence="4">
    <location>
        <begin position="632"/>
        <end position="723"/>
    </location>
</feature>
<dbReference type="CDD" id="cd08771">
    <property type="entry name" value="DLP_1"/>
    <property type="match status" value="1"/>
</dbReference>
<dbReference type="Pfam" id="PF00350">
    <property type="entry name" value="Dynamin_N"/>
    <property type="match status" value="1"/>
</dbReference>
<protein>
    <recommendedName>
        <fullName evidence="8">P-loop containing nucleoside triphosphate hydrolase protein</fullName>
    </recommendedName>
</protein>
<dbReference type="Pfam" id="PF01031">
    <property type="entry name" value="Dynamin_M"/>
    <property type="match status" value="1"/>
</dbReference>
<feature type="compositionally biased region" description="Polar residues" evidence="3">
    <location>
        <begin position="745"/>
        <end position="758"/>
    </location>
</feature>
<evidence type="ECO:0000256" key="3">
    <source>
        <dbReference type="SAM" id="MobiDB-lite"/>
    </source>
</evidence>
<feature type="compositionally biased region" description="Polar residues" evidence="3">
    <location>
        <begin position="15"/>
        <end position="27"/>
    </location>
</feature>
<dbReference type="SUPFAM" id="SSF52540">
    <property type="entry name" value="P-loop containing nucleoside triphosphate hydrolases"/>
    <property type="match status" value="1"/>
</dbReference>
<organism evidence="6 7">
    <name type="scientific">Cylindrobasidium torrendii FP15055 ss-10</name>
    <dbReference type="NCBI Taxonomy" id="1314674"/>
    <lineage>
        <taxon>Eukaryota</taxon>
        <taxon>Fungi</taxon>
        <taxon>Dikarya</taxon>
        <taxon>Basidiomycota</taxon>
        <taxon>Agaricomycotina</taxon>
        <taxon>Agaricomycetes</taxon>
        <taxon>Agaricomycetidae</taxon>
        <taxon>Agaricales</taxon>
        <taxon>Marasmiineae</taxon>
        <taxon>Physalacriaceae</taxon>
        <taxon>Cylindrobasidium</taxon>
    </lineage>
</organism>
<dbReference type="InterPro" id="IPR022812">
    <property type="entry name" value="Dynamin"/>
</dbReference>
<dbReference type="GO" id="GO:0005525">
    <property type="term" value="F:GTP binding"/>
    <property type="evidence" value="ECO:0007669"/>
    <property type="project" value="InterPro"/>
</dbReference>
<accession>A0A0D7BPM4</accession>
<dbReference type="Gene3D" id="3.40.50.300">
    <property type="entry name" value="P-loop containing nucleotide triphosphate hydrolases"/>
    <property type="match status" value="1"/>
</dbReference>
<dbReference type="STRING" id="1314674.A0A0D7BPM4"/>
<dbReference type="InterPro" id="IPR003130">
    <property type="entry name" value="GED"/>
</dbReference>
<dbReference type="SMART" id="SM00053">
    <property type="entry name" value="DYNc"/>
    <property type="match status" value="1"/>
</dbReference>
<dbReference type="GO" id="GO:0005874">
    <property type="term" value="C:microtubule"/>
    <property type="evidence" value="ECO:0007669"/>
    <property type="project" value="TreeGrafter"/>
</dbReference>
<evidence type="ECO:0000256" key="1">
    <source>
        <dbReference type="ARBA" id="ARBA00022741"/>
    </source>
</evidence>
<feature type="domain" description="Dynamin-type G" evidence="5">
    <location>
        <begin position="67"/>
        <end position="380"/>
    </location>
</feature>
<dbReference type="EMBL" id="KN880446">
    <property type="protein sequence ID" value="KIY72139.1"/>
    <property type="molecule type" value="Genomic_DNA"/>
</dbReference>
<feature type="region of interest" description="Disordered" evidence="3">
    <location>
        <begin position="729"/>
        <end position="758"/>
    </location>
</feature>
<dbReference type="Proteomes" id="UP000054007">
    <property type="component" value="Unassembled WGS sequence"/>
</dbReference>
<dbReference type="GO" id="GO:0003924">
    <property type="term" value="F:GTPase activity"/>
    <property type="evidence" value="ECO:0007669"/>
    <property type="project" value="InterPro"/>
</dbReference>
<keyword evidence="7" id="KW-1185">Reference proteome</keyword>
<evidence type="ECO:0000256" key="2">
    <source>
        <dbReference type="ARBA" id="ARBA00023134"/>
    </source>
</evidence>
<dbReference type="Gene3D" id="1.20.120.1240">
    <property type="entry name" value="Dynamin, middle domain"/>
    <property type="match status" value="1"/>
</dbReference>
<keyword evidence="2" id="KW-0342">GTP-binding</keyword>
<dbReference type="PANTHER" id="PTHR11566">
    <property type="entry name" value="DYNAMIN"/>
    <property type="match status" value="1"/>
</dbReference>
<dbReference type="GO" id="GO:0005737">
    <property type="term" value="C:cytoplasm"/>
    <property type="evidence" value="ECO:0007669"/>
    <property type="project" value="TreeGrafter"/>
</dbReference>
<dbReference type="PROSITE" id="PS51718">
    <property type="entry name" value="G_DYNAMIN_2"/>
    <property type="match status" value="1"/>
</dbReference>
<keyword evidence="1" id="KW-0547">Nucleotide-binding</keyword>
<dbReference type="AlphaFoldDB" id="A0A0D7BPM4"/>
<name>A0A0D7BPM4_9AGAR</name>
<dbReference type="OrthoDB" id="5061070at2759"/>
<dbReference type="PROSITE" id="PS51388">
    <property type="entry name" value="GED"/>
    <property type="match status" value="1"/>
</dbReference>
<dbReference type="GO" id="GO:0008017">
    <property type="term" value="F:microtubule binding"/>
    <property type="evidence" value="ECO:0007669"/>
    <property type="project" value="TreeGrafter"/>
</dbReference>